<dbReference type="GeneID" id="83704140"/>
<dbReference type="RefSeq" id="WP_043036457.1">
    <property type="nucleotide sequence ID" value="NZ_CP065054.1"/>
</dbReference>
<gene>
    <name evidence="1" type="ORF">NCTC6180_01606</name>
</gene>
<reference evidence="1 2" key="1">
    <citation type="submission" date="2018-12" db="EMBL/GenBank/DDBJ databases">
        <authorList>
            <consortium name="Pathogen Informatics"/>
        </authorList>
    </citation>
    <scope>NUCLEOTIDE SEQUENCE [LARGE SCALE GENOMIC DNA]</scope>
    <source>
        <strain evidence="1 2">NCTC6180</strain>
    </source>
</reference>
<dbReference type="EMBL" id="LR134317">
    <property type="protein sequence ID" value="VEF08838.1"/>
    <property type="molecule type" value="Genomic_DNA"/>
</dbReference>
<proteinExistence type="predicted"/>
<accession>A0A7Z8ZXZ1</accession>
<dbReference type="AlphaFoldDB" id="A0A7Z8ZXZ1"/>
<sequence>MPLLSKRHERQLMKDGYDLALLSTIQPQGNLTFRKSDRYFEAGDGLHTTLHYYGYPASDLPRFWLTDLLQLPDTIAFLSLYRQDNQEIKTVLEDSIEEKATRLSDNAKVVANQTELSQIRELTQLHQEIERTNLATFGMYTRVYVSDQTRESLFEQVTDLKNKTSKYKATILLGEQDLEYQAPFVPASLQQDLPNHRKGTFIRVDDLAGGYPFNHTKLEDERGSYFGWTPTKGAVNFNFLHRDDRRTRSFMIVSGNPKMGQRSFLLKQTDDLYAKGHFIRNLDASGMFTDQTKQQAGLVLDLSGEANRINPFQIFPTVTKDNGIEVDEEKSYQQHLQKLKNLFQLLNSEVTGDDLATFGKLVNDFYIDEVRIWFRNPALHEGELRATQLVAEEYPILSDFILFLEDKKRQSQARKHPDKLELKTINRALNTFEELLSSHAAIFEGTTAFRDISTEQVVTFDLSGLVDSPHLLNAQVFSLLSLMSADIVNNGKQCRQRLKTHPHLTEMDMPHYIVTISDAQTLMTPQYEQSVSLLASVIDRMGYNFAGVILSVHSLEGILLETNQTSAKDPYVLAVRRIFGLMQYRVFAQTDETSIGLLSNALHGAMNASELETLPRLAKGQLLMNIAGVKNIVFNQQFLAQELERYGSIQ</sequence>
<name>A0A7Z8ZXZ1_STRSZ</name>
<dbReference type="InterPro" id="IPR027417">
    <property type="entry name" value="P-loop_NTPase"/>
</dbReference>
<evidence type="ECO:0000313" key="1">
    <source>
        <dbReference type="EMBL" id="VEF08838.1"/>
    </source>
</evidence>
<evidence type="ECO:0000313" key="2">
    <source>
        <dbReference type="Proteomes" id="UP000269903"/>
    </source>
</evidence>
<dbReference type="Proteomes" id="UP000269903">
    <property type="component" value="Chromosome"/>
</dbReference>
<dbReference type="Gene3D" id="3.40.50.300">
    <property type="entry name" value="P-loop containing nucleotide triphosphate hydrolases"/>
    <property type="match status" value="1"/>
</dbReference>
<dbReference type="Gene3D" id="1.10.8.730">
    <property type="match status" value="1"/>
</dbReference>
<protein>
    <submittedName>
        <fullName evidence="1">Type IV secretory pathway, VirB4 components</fullName>
    </submittedName>
</protein>
<organism evidence="1 2">
    <name type="scientific">Streptococcus equi subsp. zooepidemicus</name>
    <dbReference type="NCBI Taxonomy" id="40041"/>
    <lineage>
        <taxon>Bacteria</taxon>
        <taxon>Bacillati</taxon>
        <taxon>Bacillota</taxon>
        <taxon>Bacilli</taxon>
        <taxon>Lactobacillales</taxon>
        <taxon>Streptococcaceae</taxon>
        <taxon>Streptococcus</taxon>
    </lineage>
</organism>